<keyword evidence="3 6" id="KW-1133">Transmembrane helix</keyword>
<evidence type="ECO:0000313" key="9">
    <source>
        <dbReference type="Proteomes" id="UP000193920"/>
    </source>
</evidence>
<organism evidence="8 9">
    <name type="scientific">Neocallimastix californiae</name>
    <dbReference type="NCBI Taxonomy" id="1754190"/>
    <lineage>
        <taxon>Eukaryota</taxon>
        <taxon>Fungi</taxon>
        <taxon>Fungi incertae sedis</taxon>
        <taxon>Chytridiomycota</taxon>
        <taxon>Chytridiomycota incertae sedis</taxon>
        <taxon>Neocallimastigomycetes</taxon>
        <taxon>Neocallimastigales</taxon>
        <taxon>Neocallimastigaceae</taxon>
        <taxon>Neocallimastix</taxon>
    </lineage>
</organism>
<dbReference type="GO" id="GO:0016020">
    <property type="term" value="C:membrane"/>
    <property type="evidence" value="ECO:0007669"/>
    <property type="project" value="UniProtKB-SubCell"/>
</dbReference>
<dbReference type="GO" id="GO:0004930">
    <property type="term" value="F:G protein-coupled receptor activity"/>
    <property type="evidence" value="ECO:0007669"/>
    <property type="project" value="InterPro"/>
</dbReference>
<dbReference type="PROSITE" id="PS50259">
    <property type="entry name" value="G_PROTEIN_RECEP_F3_4"/>
    <property type="match status" value="1"/>
</dbReference>
<comment type="subcellular location">
    <subcellularLocation>
        <location evidence="1">Membrane</location>
        <topology evidence="1">Multi-pass membrane protein</topology>
    </subcellularLocation>
</comment>
<feature type="transmembrane region" description="Helical" evidence="6">
    <location>
        <begin position="801"/>
        <end position="824"/>
    </location>
</feature>
<dbReference type="STRING" id="1754190.A0A1Y2EGW7"/>
<evidence type="ECO:0000256" key="2">
    <source>
        <dbReference type="ARBA" id="ARBA00022692"/>
    </source>
</evidence>
<feature type="transmembrane region" description="Helical" evidence="6">
    <location>
        <begin position="986"/>
        <end position="1004"/>
    </location>
</feature>
<evidence type="ECO:0000256" key="5">
    <source>
        <dbReference type="ARBA" id="ARBA00023180"/>
    </source>
</evidence>
<evidence type="ECO:0000313" key="8">
    <source>
        <dbReference type="EMBL" id="ORY70823.1"/>
    </source>
</evidence>
<feature type="transmembrane region" description="Helical" evidence="6">
    <location>
        <begin position="836"/>
        <end position="857"/>
    </location>
</feature>
<evidence type="ECO:0000256" key="1">
    <source>
        <dbReference type="ARBA" id="ARBA00004141"/>
    </source>
</evidence>
<gene>
    <name evidence="8" type="ORF">LY90DRAFT_667261</name>
</gene>
<evidence type="ECO:0000256" key="3">
    <source>
        <dbReference type="ARBA" id="ARBA00022989"/>
    </source>
</evidence>
<dbReference type="InterPro" id="IPR050726">
    <property type="entry name" value="mGluR"/>
</dbReference>
<evidence type="ECO:0000256" key="4">
    <source>
        <dbReference type="ARBA" id="ARBA00023136"/>
    </source>
</evidence>
<keyword evidence="9" id="KW-1185">Reference proteome</keyword>
<evidence type="ECO:0000259" key="7">
    <source>
        <dbReference type="PROSITE" id="PS50259"/>
    </source>
</evidence>
<name>A0A1Y2EGW7_9FUNG</name>
<keyword evidence="4 6" id="KW-0472">Membrane</keyword>
<dbReference type="Pfam" id="PF00003">
    <property type="entry name" value="7tm_3"/>
    <property type="match status" value="1"/>
</dbReference>
<evidence type="ECO:0000256" key="6">
    <source>
        <dbReference type="SAM" id="Phobius"/>
    </source>
</evidence>
<accession>A0A1Y2EGW7</accession>
<reference evidence="8 9" key="1">
    <citation type="submission" date="2016-08" db="EMBL/GenBank/DDBJ databases">
        <title>A Parts List for Fungal Cellulosomes Revealed by Comparative Genomics.</title>
        <authorList>
            <consortium name="DOE Joint Genome Institute"/>
            <person name="Haitjema C.H."/>
            <person name="Gilmore S.P."/>
            <person name="Henske J.K."/>
            <person name="Solomon K.V."/>
            <person name="De Groot R."/>
            <person name="Kuo A."/>
            <person name="Mondo S.J."/>
            <person name="Salamov A.A."/>
            <person name="Labutti K."/>
            <person name="Zhao Z."/>
            <person name="Chiniquy J."/>
            <person name="Barry K."/>
            <person name="Brewer H.M."/>
            <person name="Purvine S.O."/>
            <person name="Wright A.T."/>
            <person name="Boxma B."/>
            <person name="Van Alen T."/>
            <person name="Hackstein J.H."/>
            <person name="Baker S.E."/>
            <person name="Grigoriev I.V."/>
            <person name="O'Malley M.A."/>
        </authorList>
    </citation>
    <scope>NUCLEOTIDE SEQUENCE [LARGE SCALE GENOMIC DNA]</scope>
    <source>
        <strain evidence="8 9">G1</strain>
    </source>
</reference>
<feature type="transmembrane region" description="Helical" evidence="6">
    <location>
        <begin position="869"/>
        <end position="888"/>
    </location>
</feature>
<proteinExistence type="predicted"/>
<dbReference type="InterPro" id="IPR017978">
    <property type="entry name" value="GPCR_3_C"/>
</dbReference>
<dbReference type="PANTHER" id="PTHR24060">
    <property type="entry name" value="METABOTROPIC GLUTAMATE RECEPTOR"/>
    <property type="match status" value="1"/>
</dbReference>
<feature type="transmembrane region" description="Helical" evidence="6">
    <location>
        <begin position="1016"/>
        <end position="1035"/>
    </location>
</feature>
<feature type="transmembrane region" description="Helical" evidence="6">
    <location>
        <begin position="908"/>
        <end position="929"/>
    </location>
</feature>
<comment type="caution">
    <text evidence="8">The sequence shown here is derived from an EMBL/GenBank/DDBJ whole genome shotgun (WGS) entry which is preliminary data.</text>
</comment>
<dbReference type="Proteomes" id="UP000193920">
    <property type="component" value="Unassembled WGS sequence"/>
</dbReference>
<sequence>MIFRCLKLLLNFVVFNIFHYILIINSTIINVNNEDDLINGFNNNLEDILTINIKNTNLKITNDSIIDNINKTTLKKIIINGVSKEDSILILDNSINKLIFNNENIKEIHINKLTIYGFLDFVKYQEVILENVVLYGRLNFNNYKESNKLIDISNFQYYDKLNIKTNNCIDLYGNVIINNSYFYGNPSCSDSLLSFKGENINNLQINNSYFDGAYSNNCVSISNSSKSHISSSLFEKGGSFKNGGGAIRVIKSNFYIEDCKFNDNFSIYDGGIFYVLDSYSFIAQNIEAYNSTAVEGYSSLYIENFYGNELNAGNGVGAFNLNYHSSIELKNIELNGVSGSSSGGLLLTSKNEEKDSFFKVYNGTFTDFNQFSKETSSSLIMTSNNINIILENCNINNINSVGYYFIYTKGGNTIEIKNSIIENCYSEYGSDFIICESFNDIDKCIIYIYYFSDLYSCYFSSYCIPNVSYKEITFDIGVNANMNINNSILSILFADSIFKARSTSLITINNSDISNHFVTESIIYIDKNLYFDGHYIINNCNFNENISYYGCILNIQNLDSSGSSVEFNNSTFLKIILCIMEELYIRKLNHYIYEPFFSNIDELRKIENAFATPPVNLRFISNSLNSVSLLSGESLQNDIKFNLIDDYNNLYITFTEDIDYYSPIDVVFLSIETNDPFNTALIGQNLSYCTNNICHIPPVKIVGNPGFYNLIIRIHGSEEINKFDEVLFNFDLIINPCNDSRYINNDIENIGFKSCYLPECIPNCNSGVCVNKNVCDCSKTSFKGPFCNEYYKLNRYHVIDIIFKIIGCSLIIILIIIMAGLILCRENLVLKSASFSLLNIILLGLLLNCLYLLVLTYDENKVKMCILEYLLHHLSFTLVFGPIVLKTYRIYRIFGYIRIHENVKQNKIYLILYFLIAFHIFMLILWVSLKKIKIDLAYTNNLKEYKKCIYPNSKIISVLFNLILIFIGWILTYATRNAYKNYKERMNVPIYTYIVIMGLIYFLGLEKEINVFMLNIFKSIGAIIEIVITVYYIFITKFYTMYINHINEKGNTSKSSLRL</sequence>
<feature type="transmembrane region" description="Helical" evidence="6">
    <location>
        <begin position="9"/>
        <end position="29"/>
    </location>
</feature>
<dbReference type="EMBL" id="MCOG01000041">
    <property type="protein sequence ID" value="ORY70823.1"/>
    <property type="molecule type" value="Genomic_DNA"/>
</dbReference>
<keyword evidence="5" id="KW-0325">Glycoprotein</keyword>
<feature type="transmembrane region" description="Helical" evidence="6">
    <location>
        <begin position="955"/>
        <end position="974"/>
    </location>
</feature>
<keyword evidence="2 6" id="KW-0812">Transmembrane</keyword>
<feature type="domain" description="G-protein coupled receptors family 3 profile" evidence="7">
    <location>
        <begin position="812"/>
        <end position="1044"/>
    </location>
</feature>
<protein>
    <recommendedName>
        <fullName evidence="7">G-protein coupled receptors family 3 profile domain-containing protein</fullName>
    </recommendedName>
</protein>
<dbReference type="AlphaFoldDB" id="A0A1Y2EGW7"/>